<name>A0A6B3P2D7_9PSED</name>
<sequence length="21" mass="2247">MATLPVDMVVDTVMIPADATR</sequence>
<keyword evidence="1" id="KW-0449">Lipoprotein</keyword>
<dbReference type="EMBL" id="JAAHBU010000380">
    <property type="protein sequence ID" value="NER66057.1"/>
    <property type="molecule type" value="Genomic_DNA"/>
</dbReference>
<reference evidence="1 2" key="1">
    <citation type="submission" date="2020-02" db="EMBL/GenBank/DDBJ databases">
        <title>Broccoli isolated Pseudomonas sp.</title>
        <authorList>
            <person name="Fujikawa T."/>
            <person name="Sawada H."/>
        </authorList>
    </citation>
    <scope>NUCLEOTIDE SEQUENCE [LARGE SCALE GENOMIC DNA]</scope>
    <source>
        <strain evidence="1 2">MAFF212427</strain>
    </source>
</reference>
<accession>A0A6B3P2D7</accession>
<evidence type="ECO:0000313" key="1">
    <source>
        <dbReference type="EMBL" id="NER66057.1"/>
    </source>
</evidence>
<gene>
    <name evidence="1" type="ORF">G3436_22080</name>
</gene>
<keyword evidence="2" id="KW-1185">Reference proteome</keyword>
<comment type="caution">
    <text evidence="1">The sequence shown here is derived from an EMBL/GenBank/DDBJ whole genome shotgun (WGS) entry which is preliminary data.</text>
</comment>
<protein>
    <submittedName>
        <fullName evidence="1">YceK/YidQ family lipoprotein</fullName>
    </submittedName>
</protein>
<organism evidence="1 2">
    <name type="scientific">Pseudomonas brassicae</name>
    <dbReference type="NCBI Taxonomy" id="2708063"/>
    <lineage>
        <taxon>Bacteria</taxon>
        <taxon>Pseudomonadati</taxon>
        <taxon>Pseudomonadota</taxon>
        <taxon>Gammaproteobacteria</taxon>
        <taxon>Pseudomonadales</taxon>
        <taxon>Pseudomonadaceae</taxon>
        <taxon>Pseudomonas</taxon>
    </lineage>
</organism>
<dbReference type="Proteomes" id="UP000482634">
    <property type="component" value="Unassembled WGS sequence"/>
</dbReference>
<proteinExistence type="predicted"/>
<dbReference type="AlphaFoldDB" id="A0A6B3P2D7"/>
<evidence type="ECO:0000313" key="2">
    <source>
        <dbReference type="Proteomes" id="UP000482634"/>
    </source>
</evidence>